<evidence type="ECO:0000313" key="8">
    <source>
        <dbReference type="Proteomes" id="UP001162905"/>
    </source>
</evidence>
<dbReference type="PANTHER" id="PTHR37422">
    <property type="entry name" value="TEICHURONIC ACID BIOSYNTHESIS PROTEIN TUAE"/>
    <property type="match status" value="1"/>
</dbReference>
<keyword evidence="3 5" id="KW-1133">Transmembrane helix</keyword>
<evidence type="ECO:0000259" key="6">
    <source>
        <dbReference type="Pfam" id="PF04932"/>
    </source>
</evidence>
<protein>
    <submittedName>
        <fullName evidence="7">O-antigen ligase family protein</fullName>
    </submittedName>
</protein>
<keyword evidence="8" id="KW-1185">Reference proteome</keyword>
<sequence length="472" mass="52632">MFFERSAQPRLYFYFCMSLYFVSAVFTPISGNDWQRVAQSVVSLLCCFALVSSGRHESRAFLDKVTVSLGTVVLGLGLLSIWKSHQPQWALVELAVLLSSCCIVSAFALERARFGQDLDRILISFVIFLCAVKSLQFIAALAAALFSGIATLDSTLLFEGFSNRRFYGQFQTFTLPLLALPLLLAATKISTKFWVFLLLGCWWMMAIAGGSRGTWLGMACAAIFIFCCCGAGGRRWFRWQITAAATGLALFLFFFSFLPGYMNVEVTNFAGDRLNTSLSAREIIWQQAWEMIKARPLLGFGPMHFADIHNQVAAHPHQIFLQWACEWGIPSTLLVTGLVARGLLATLQLIRKRIASSGSVDILRICLFGSLLGALTQAMVDGVIVMPYSQLWMALVVGWLMGIHEWSSSESANVAFRWCWSATLILAVGLLMYTVVRDFPDLDRREDQYGRDFGGILQPRFWQQGVIAESPP</sequence>
<dbReference type="Proteomes" id="UP001162905">
    <property type="component" value="Unassembled WGS sequence"/>
</dbReference>
<feature type="transmembrane region" description="Helical" evidence="5">
    <location>
        <begin position="166"/>
        <end position="186"/>
    </location>
</feature>
<feature type="transmembrane region" description="Helical" evidence="5">
    <location>
        <begin position="215"/>
        <end position="232"/>
    </location>
</feature>
<dbReference type="RefSeq" id="WP_237255014.1">
    <property type="nucleotide sequence ID" value="NZ_JAKJXF010000004.1"/>
</dbReference>
<comment type="caution">
    <text evidence="7">The sequence shown here is derived from an EMBL/GenBank/DDBJ whole genome shotgun (WGS) entry which is preliminary data.</text>
</comment>
<feature type="transmembrane region" description="Helical" evidence="5">
    <location>
        <begin position="327"/>
        <end position="350"/>
    </location>
</feature>
<proteinExistence type="predicted"/>
<comment type="subcellular location">
    <subcellularLocation>
        <location evidence="1">Membrane</location>
        <topology evidence="1">Multi-pass membrane protein</topology>
    </subcellularLocation>
</comment>
<evidence type="ECO:0000256" key="2">
    <source>
        <dbReference type="ARBA" id="ARBA00022692"/>
    </source>
</evidence>
<dbReference type="Pfam" id="PF04932">
    <property type="entry name" value="Wzy_C"/>
    <property type="match status" value="1"/>
</dbReference>
<dbReference type="PANTHER" id="PTHR37422:SF13">
    <property type="entry name" value="LIPOPOLYSACCHARIDE BIOSYNTHESIS PROTEIN PA4999-RELATED"/>
    <property type="match status" value="1"/>
</dbReference>
<feature type="domain" description="O-antigen ligase-related" evidence="6">
    <location>
        <begin position="203"/>
        <end position="334"/>
    </location>
</feature>
<feature type="transmembrane region" description="Helical" evidence="5">
    <location>
        <begin position="12"/>
        <end position="31"/>
    </location>
</feature>
<feature type="transmembrane region" description="Helical" evidence="5">
    <location>
        <begin position="65"/>
        <end position="82"/>
    </location>
</feature>
<evidence type="ECO:0000256" key="5">
    <source>
        <dbReference type="SAM" id="Phobius"/>
    </source>
</evidence>
<evidence type="ECO:0000313" key="7">
    <source>
        <dbReference type="EMBL" id="MCF7545722.1"/>
    </source>
</evidence>
<reference evidence="7" key="1">
    <citation type="submission" date="2022-01" db="EMBL/GenBank/DDBJ databases">
        <title>Pseudomonas sp. nov. isolated from Antarctic regolith.</title>
        <authorList>
            <person name="Novakova D."/>
            <person name="Sedlar K."/>
        </authorList>
    </citation>
    <scope>NUCLEOTIDE SEQUENCE</scope>
    <source>
        <strain evidence="7">P2647</strain>
    </source>
</reference>
<keyword evidence="2 5" id="KW-0812">Transmembrane</keyword>
<feature type="transmembrane region" description="Helical" evidence="5">
    <location>
        <begin position="193"/>
        <end position="209"/>
    </location>
</feature>
<evidence type="ECO:0000256" key="4">
    <source>
        <dbReference type="ARBA" id="ARBA00023136"/>
    </source>
</evidence>
<evidence type="ECO:0000256" key="1">
    <source>
        <dbReference type="ARBA" id="ARBA00004141"/>
    </source>
</evidence>
<dbReference type="InterPro" id="IPR007016">
    <property type="entry name" value="O-antigen_ligase-rel_domated"/>
</dbReference>
<organism evidence="7 8">
    <name type="scientific">Pseudomonas petrae</name>
    <dbReference type="NCBI Taxonomy" id="2912190"/>
    <lineage>
        <taxon>Bacteria</taxon>
        <taxon>Pseudomonadati</taxon>
        <taxon>Pseudomonadota</taxon>
        <taxon>Gammaproteobacteria</taxon>
        <taxon>Pseudomonadales</taxon>
        <taxon>Pseudomonadaceae</taxon>
        <taxon>Pseudomonas</taxon>
    </lineage>
</organism>
<feature type="transmembrane region" description="Helical" evidence="5">
    <location>
        <begin position="415"/>
        <end position="436"/>
    </location>
</feature>
<evidence type="ECO:0000256" key="3">
    <source>
        <dbReference type="ARBA" id="ARBA00022989"/>
    </source>
</evidence>
<feature type="transmembrane region" description="Helical" evidence="5">
    <location>
        <begin position="88"/>
        <end position="109"/>
    </location>
</feature>
<feature type="transmembrane region" description="Helical" evidence="5">
    <location>
        <begin position="37"/>
        <end position="53"/>
    </location>
</feature>
<feature type="transmembrane region" description="Helical" evidence="5">
    <location>
        <begin position="386"/>
        <end position="403"/>
    </location>
</feature>
<feature type="transmembrane region" description="Helical" evidence="5">
    <location>
        <begin position="121"/>
        <end position="146"/>
    </location>
</feature>
<gene>
    <name evidence="7" type="ORF">L4G47_26410</name>
</gene>
<dbReference type="InterPro" id="IPR051533">
    <property type="entry name" value="WaaL-like"/>
</dbReference>
<name>A0ABS9IDD7_9PSED</name>
<dbReference type="EMBL" id="JAKJXH010000066">
    <property type="protein sequence ID" value="MCF7545722.1"/>
    <property type="molecule type" value="Genomic_DNA"/>
</dbReference>
<keyword evidence="4 5" id="KW-0472">Membrane</keyword>
<keyword evidence="7" id="KW-0436">Ligase</keyword>
<accession>A0ABS9IDD7</accession>
<feature type="transmembrane region" description="Helical" evidence="5">
    <location>
        <begin position="239"/>
        <end position="258"/>
    </location>
</feature>
<dbReference type="GO" id="GO:0016874">
    <property type="term" value="F:ligase activity"/>
    <property type="evidence" value="ECO:0007669"/>
    <property type="project" value="UniProtKB-KW"/>
</dbReference>